<dbReference type="Pfam" id="PF00651">
    <property type="entry name" value="BTB"/>
    <property type="match status" value="1"/>
</dbReference>
<evidence type="ECO:0000256" key="1">
    <source>
        <dbReference type="ARBA" id="ARBA00004123"/>
    </source>
</evidence>
<comment type="subcellular location">
    <subcellularLocation>
        <location evidence="1">Nucleus</location>
    </subcellularLocation>
</comment>
<dbReference type="InterPro" id="IPR000210">
    <property type="entry name" value="BTB/POZ_dom"/>
</dbReference>
<gene>
    <name evidence="5" type="ORF">ZHAS_00001036</name>
</gene>
<dbReference type="Gene3D" id="1.10.10.60">
    <property type="entry name" value="Homeodomain-like"/>
    <property type="match status" value="2"/>
</dbReference>
<dbReference type="VEuPathDB" id="VectorBase:ASIC001036"/>
<evidence type="ECO:0000256" key="2">
    <source>
        <dbReference type="ARBA" id="ARBA00023242"/>
    </source>
</evidence>
<dbReference type="OMA" id="MNHLKWM"/>
<dbReference type="EMBL" id="KE524237">
    <property type="protein sequence ID" value="KFB35116.1"/>
    <property type="molecule type" value="Genomic_DNA"/>
</dbReference>
<sequence length="509" mass="56710">MAVTIKSAISSVKWDKFGEHMLRIYTGIYEHLQYTDCELVLSDGHLRASRMVLGMASSFFENIFQATINQPVSGTDLLKVLIPDVTVSSMQYVLQFIYTGEVKLRAEDMSSFLDACYLLHIRGVNSNDGRVQGASIVDQIPATVELSDDVEPKSTSDSTSYLMSVVHSDDIERSVVAVEQHQAFGSAIEQIVFQGTVVREVHEDSFQNIKDHAVEEQSCAQYYDLTEDDGPHQDGGDDVTDEQTFDETVNLSCIEKFMADELEDMESPKDDSGTVDKESSKEKESTAPSYAERLEKAVDAVVNSGASFRQAAVAYNIPKTVLWRKTVKIARPAKPHQYEFPSPRREAMEAIKAGEKLLNVSRRFDIPISTLHRDMIRLYSEGELPDTVALKQRDKGDTFKQRVIEAAQKCLSGSMSLSEAARKYSLPKTTIWRKIGLLKEKPAAASEGSQKSRGRAKAGSKSDTSKRNPSESKTNEPEESNLVRQNIVDTGDETTKSKVQHIPSTYVFM</sequence>
<dbReference type="InterPro" id="IPR007889">
    <property type="entry name" value="HTH_Psq"/>
</dbReference>
<protein>
    <submittedName>
        <fullName evidence="6">BTB domain-containing protein</fullName>
    </submittedName>
</protein>
<dbReference type="GO" id="GO:0005634">
    <property type="term" value="C:nucleus"/>
    <property type="evidence" value="ECO:0007669"/>
    <property type="project" value="UniProtKB-SubCell"/>
</dbReference>
<dbReference type="Pfam" id="PF05225">
    <property type="entry name" value="HTH_psq"/>
    <property type="match status" value="2"/>
</dbReference>
<dbReference type="PROSITE" id="PS50097">
    <property type="entry name" value="BTB"/>
    <property type="match status" value="1"/>
</dbReference>
<dbReference type="Gene3D" id="3.30.710.10">
    <property type="entry name" value="Potassium Channel Kv1.1, Chain A"/>
    <property type="match status" value="1"/>
</dbReference>
<dbReference type="GO" id="GO:0006357">
    <property type="term" value="P:regulation of transcription by RNA polymerase II"/>
    <property type="evidence" value="ECO:0007669"/>
    <property type="project" value="TreeGrafter"/>
</dbReference>
<evidence type="ECO:0000256" key="3">
    <source>
        <dbReference type="SAM" id="MobiDB-lite"/>
    </source>
</evidence>
<dbReference type="GO" id="GO:0003677">
    <property type="term" value="F:DNA binding"/>
    <property type="evidence" value="ECO:0007669"/>
    <property type="project" value="InterPro"/>
</dbReference>
<evidence type="ECO:0000313" key="6">
    <source>
        <dbReference type="EnsemblMetazoa" id="ASIC001036-PA"/>
    </source>
</evidence>
<name>A0A084VAX2_ANOSI</name>
<keyword evidence="7" id="KW-1185">Reference proteome</keyword>
<dbReference type="OrthoDB" id="6482909at2759"/>
<reference evidence="6" key="2">
    <citation type="submission" date="2020-05" db="UniProtKB">
        <authorList>
            <consortium name="EnsemblMetazoa"/>
        </authorList>
    </citation>
    <scope>IDENTIFICATION</scope>
</reference>
<dbReference type="PANTHER" id="PTHR23110">
    <property type="entry name" value="BTB DOMAIN TRANSCRIPTION FACTOR"/>
    <property type="match status" value="1"/>
</dbReference>
<keyword evidence="2" id="KW-0539">Nucleus</keyword>
<dbReference type="VEuPathDB" id="VectorBase:ASIS009343"/>
<feature type="compositionally biased region" description="Basic and acidic residues" evidence="3">
    <location>
        <begin position="463"/>
        <end position="476"/>
    </location>
</feature>
<dbReference type="InterPro" id="IPR051095">
    <property type="entry name" value="Dros_DevTransReg"/>
</dbReference>
<organism evidence="5">
    <name type="scientific">Anopheles sinensis</name>
    <name type="common">Mosquito</name>
    <dbReference type="NCBI Taxonomy" id="74873"/>
    <lineage>
        <taxon>Eukaryota</taxon>
        <taxon>Metazoa</taxon>
        <taxon>Ecdysozoa</taxon>
        <taxon>Arthropoda</taxon>
        <taxon>Hexapoda</taxon>
        <taxon>Insecta</taxon>
        <taxon>Pterygota</taxon>
        <taxon>Neoptera</taxon>
        <taxon>Endopterygota</taxon>
        <taxon>Diptera</taxon>
        <taxon>Nematocera</taxon>
        <taxon>Culicoidea</taxon>
        <taxon>Culicidae</taxon>
        <taxon>Anophelinae</taxon>
        <taxon>Anopheles</taxon>
    </lineage>
</organism>
<dbReference type="SUPFAM" id="SSF46689">
    <property type="entry name" value="Homeodomain-like"/>
    <property type="match status" value="2"/>
</dbReference>
<dbReference type="PANTHER" id="PTHR23110:SF106">
    <property type="entry name" value="FI01104P"/>
    <property type="match status" value="1"/>
</dbReference>
<proteinExistence type="predicted"/>
<dbReference type="SUPFAM" id="SSF54695">
    <property type="entry name" value="POZ domain"/>
    <property type="match status" value="1"/>
</dbReference>
<evidence type="ECO:0000259" key="4">
    <source>
        <dbReference type="PROSITE" id="PS50097"/>
    </source>
</evidence>
<accession>A0A084VAX2</accession>
<dbReference type="CDD" id="cd18315">
    <property type="entry name" value="BTB_POZ_BAB-like"/>
    <property type="match status" value="1"/>
</dbReference>
<dbReference type="InterPro" id="IPR009057">
    <property type="entry name" value="Homeodomain-like_sf"/>
</dbReference>
<dbReference type="EnsemblMetazoa" id="ASIC001036-RA">
    <property type="protein sequence ID" value="ASIC001036-PA"/>
    <property type="gene ID" value="ASIC001036"/>
</dbReference>
<feature type="compositionally biased region" description="Basic and acidic residues" evidence="3">
    <location>
        <begin position="266"/>
        <end position="285"/>
    </location>
</feature>
<dbReference type="InterPro" id="IPR011333">
    <property type="entry name" value="SKP1/BTB/POZ_sf"/>
</dbReference>
<evidence type="ECO:0000313" key="7">
    <source>
        <dbReference type="Proteomes" id="UP000030765"/>
    </source>
</evidence>
<evidence type="ECO:0000313" key="5">
    <source>
        <dbReference type="EMBL" id="KFB35116.1"/>
    </source>
</evidence>
<dbReference type="SMART" id="SM00225">
    <property type="entry name" value="BTB"/>
    <property type="match status" value="1"/>
</dbReference>
<feature type="region of interest" description="Disordered" evidence="3">
    <location>
        <begin position="442"/>
        <end position="509"/>
    </location>
</feature>
<reference evidence="5 7" key="1">
    <citation type="journal article" date="2014" name="BMC Genomics">
        <title>Genome sequence of Anopheles sinensis provides insight into genetics basis of mosquito competence for malaria parasites.</title>
        <authorList>
            <person name="Zhou D."/>
            <person name="Zhang D."/>
            <person name="Ding G."/>
            <person name="Shi L."/>
            <person name="Hou Q."/>
            <person name="Ye Y."/>
            <person name="Xu Y."/>
            <person name="Zhou H."/>
            <person name="Xiong C."/>
            <person name="Li S."/>
            <person name="Yu J."/>
            <person name="Hong S."/>
            <person name="Yu X."/>
            <person name="Zou P."/>
            <person name="Chen C."/>
            <person name="Chang X."/>
            <person name="Wang W."/>
            <person name="Lv Y."/>
            <person name="Sun Y."/>
            <person name="Ma L."/>
            <person name="Shen B."/>
            <person name="Zhu C."/>
        </authorList>
    </citation>
    <scope>NUCLEOTIDE SEQUENCE [LARGE SCALE GENOMIC DNA]</scope>
</reference>
<feature type="domain" description="BTB" evidence="4">
    <location>
        <begin position="35"/>
        <end position="106"/>
    </location>
</feature>
<dbReference type="EMBL" id="ATLV01004724">
    <property type="status" value="NOT_ANNOTATED_CDS"/>
    <property type="molecule type" value="Genomic_DNA"/>
</dbReference>
<dbReference type="Proteomes" id="UP000030765">
    <property type="component" value="Unassembled WGS sequence"/>
</dbReference>
<feature type="region of interest" description="Disordered" evidence="3">
    <location>
        <begin position="260"/>
        <end position="290"/>
    </location>
</feature>
<dbReference type="AlphaFoldDB" id="A0A084VAX2"/>